<dbReference type="Proteomes" id="UP000641206">
    <property type="component" value="Unassembled WGS sequence"/>
</dbReference>
<dbReference type="EMBL" id="BMLW01000001">
    <property type="protein sequence ID" value="GGP07654.1"/>
    <property type="molecule type" value="Genomic_DNA"/>
</dbReference>
<evidence type="ECO:0000256" key="2">
    <source>
        <dbReference type="ARBA" id="ARBA00022801"/>
    </source>
</evidence>
<comment type="caution">
    <text evidence="5">The sequence shown here is derived from an EMBL/GenBank/DDBJ whole genome shotgun (WGS) entry which is preliminary data.</text>
</comment>
<dbReference type="InterPro" id="IPR036881">
    <property type="entry name" value="Glyco_hydro_3_C_sf"/>
</dbReference>
<dbReference type="InterPro" id="IPR050288">
    <property type="entry name" value="Cellulose_deg_GH3"/>
</dbReference>
<gene>
    <name evidence="5" type="ORF">GCM10011346_04500</name>
</gene>
<keyword evidence="6" id="KW-1185">Reference proteome</keyword>
<accession>A0ABQ2NQ03</accession>
<dbReference type="InterPro" id="IPR026891">
    <property type="entry name" value="Fn3-like"/>
</dbReference>
<dbReference type="RefSeq" id="WP_229720052.1">
    <property type="nucleotide sequence ID" value="NZ_BMLW01000001.1"/>
</dbReference>
<dbReference type="PANTHER" id="PTHR42715:SF10">
    <property type="entry name" value="BETA-GLUCOSIDASE"/>
    <property type="match status" value="1"/>
</dbReference>
<dbReference type="PRINTS" id="PR00133">
    <property type="entry name" value="GLHYDRLASE3"/>
</dbReference>
<feature type="transmembrane region" description="Helical" evidence="3">
    <location>
        <begin position="79"/>
        <end position="98"/>
    </location>
</feature>
<dbReference type="Gene3D" id="2.60.40.10">
    <property type="entry name" value="Immunoglobulins"/>
    <property type="match status" value="1"/>
</dbReference>
<reference evidence="6" key="1">
    <citation type="journal article" date="2019" name="Int. J. Syst. Evol. Microbiol.">
        <title>The Global Catalogue of Microorganisms (GCM) 10K type strain sequencing project: providing services to taxonomists for standard genome sequencing and annotation.</title>
        <authorList>
            <consortium name="The Broad Institute Genomics Platform"/>
            <consortium name="The Broad Institute Genome Sequencing Center for Infectious Disease"/>
            <person name="Wu L."/>
            <person name="Ma J."/>
        </authorList>
    </citation>
    <scope>NUCLEOTIDE SEQUENCE [LARGE SCALE GENOMIC DNA]</scope>
    <source>
        <strain evidence="6">CGMCC 1.7693</strain>
    </source>
</reference>
<name>A0ABQ2NQ03_9BACI</name>
<dbReference type="Pfam" id="PF01915">
    <property type="entry name" value="Glyco_hydro_3_C"/>
    <property type="match status" value="1"/>
</dbReference>
<organism evidence="5 6">
    <name type="scientific">Oceanobacillus neutriphilus</name>
    <dbReference type="NCBI Taxonomy" id="531815"/>
    <lineage>
        <taxon>Bacteria</taxon>
        <taxon>Bacillati</taxon>
        <taxon>Bacillota</taxon>
        <taxon>Bacilli</taxon>
        <taxon>Bacillales</taxon>
        <taxon>Bacillaceae</taxon>
        <taxon>Oceanobacillus</taxon>
    </lineage>
</organism>
<evidence type="ECO:0000259" key="4">
    <source>
        <dbReference type="SMART" id="SM01217"/>
    </source>
</evidence>
<evidence type="ECO:0000313" key="6">
    <source>
        <dbReference type="Proteomes" id="UP000641206"/>
    </source>
</evidence>
<dbReference type="PANTHER" id="PTHR42715">
    <property type="entry name" value="BETA-GLUCOSIDASE"/>
    <property type="match status" value="1"/>
</dbReference>
<feature type="transmembrane region" description="Helical" evidence="3">
    <location>
        <begin position="47"/>
        <end position="67"/>
    </location>
</feature>
<dbReference type="Gene3D" id="3.20.20.300">
    <property type="entry name" value="Glycoside hydrolase, family 3, N-terminal domain"/>
    <property type="match status" value="1"/>
</dbReference>
<evidence type="ECO:0000313" key="5">
    <source>
        <dbReference type="EMBL" id="GGP07654.1"/>
    </source>
</evidence>
<dbReference type="SUPFAM" id="SSF51445">
    <property type="entry name" value="(Trans)glycosidases"/>
    <property type="match status" value="1"/>
</dbReference>
<proteinExistence type="inferred from homology"/>
<keyword evidence="2" id="KW-0378">Hydrolase</keyword>
<keyword evidence="3" id="KW-0472">Membrane</keyword>
<keyword evidence="3" id="KW-0812">Transmembrane</keyword>
<dbReference type="Pfam" id="PF14310">
    <property type="entry name" value="Fn3-like"/>
    <property type="match status" value="1"/>
</dbReference>
<dbReference type="Pfam" id="PF00933">
    <property type="entry name" value="Glyco_hydro_3"/>
    <property type="match status" value="1"/>
</dbReference>
<protein>
    <submittedName>
        <fullName evidence="5">Beta-glucosidase</fullName>
    </submittedName>
</protein>
<dbReference type="SUPFAM" id="SSF52279">
    <property type="entry name" value="Beta-D-glucan exohydrolase, C-terminal domain"/>
    <property type="match status" value="1"/>
</dbReference>
<sequence length="978" mass="108978">MTRFNSKKNKLSFLFLFGLGAFLLPTASIFAAANGGEMSHGINIQSIVFVITVIVVIAAVVLIGFSIYRMIRLKRTRKVLYTLLSLVLVLLVVFNIAVNNFSLLINTALSSSQMDDAKVEQTKDEARALTEELESEGIVLLENKNNSLPVEKGNINVFGYTSRSVVYGGSGAGGGAEENNIDLQQGLSNTGFNVNEELTEFYDDRFVPREEIDIHALNGGDFNIHEPAVSEYSDALMESAKSFSDTALVVFSRNSGEGADITKDMKDLIGGTKGKHYLELADNEEAMLEMVKENFDNVVVLINSSYPMELGFLDDEAIDAALWVGGPGFSGFNAVGDVLSGEVNPSGRLVDTYAYDLTSAPSYYNIGEFPYENSDFEYGDDTWHYKYIDYAEGIYVGYRYYETRYVDNQTGEMDEEAYNETVQYPFGYGLSYTDFQQEIIDYSFNDDQITLDVEVTNDGEVSGKDVVQAYYTAPYTVGGIEKSHVVLAGFDKTNELAPGDSEIVTIEFSVEDMASYDYEEQKSYVLEEGDYQIKLMNNSHDVIDSETYEVPSTIVYNEDNQRDSDQVVATNRFDDALGDVTYLSRADWEGTMPTEIAQPKEASQELLDALADFTVEVEDNEEPIVKEDHGLSLYDMKGLDYEDPKWDQLLEQLSVKDMENLITHGGFQTPAINSVKKPATIDSDGPAGINHLVSQAHGNQYTSEVVVASTWNTELVEKMGKSLAEEAKASGITGLYLPGVNIHRSPFGGRNFEYYSEDSFLSGKIGASLSKGAMDNGSYVFMKHFAMYDMETKRYEFPTGAATWANEQSMREIFLKPFEMAVKEVGITGIMSSYNRIGPTWVGESKELLTDVLRDEWGFRGTVITDYFKPQYMNVDQGLAAGNDLVLYLLPTELKSETTDTDWGQQNMRKASHNILYTVANSHAFDVAQTKVPNWIYLLIGIDAVLLLLLTLGYMKVTNSKKIMRKKEMIKSEKVSSN</sequence>
<dbReference type="InterPro" id="IPR017853">
    <property type="entry name" value="GH"/>
</dbReference>
<dbReference type="InterPro" id="IPR002772">
    <property type="entry name" value="Glyco_hydro_3_C"/>
</dbReference>
<dbReference type="SMART" id="SM01217">
    <property type="entry name" value="Fn3_like"/>
    <property type="match status" value="1"/>
</dbReference>
<dbReference type="InterPro" id="IPR001764">
    <property type="entry name" value="Glyco_hydro_3_N"/>
</dbReference>
<dbReference type="Gene3D" id="3.40.50.1700">
    <property type="entry name" value="Glycoside hydrolase family 3 C-terminal domain"/>
    <property type="match status" value="1"/>
</dbReference>
<dbReference type="InterPro" id="IPR013783">
    <property type="entry name" value="Ig-like_fold"/>
</dbReference>
<evidence type="ECO:0000256" key="3">
    <source>
        <dbReference type="SAM" id="Phobius"/>
    </source>
</evidence>
<dbReference type="InterPro" id="IPR036962">
    <property type="entry name" value="Glyco_hydro_3_N_sf"/>
</dbReference>
<evidence type="ECO:0000256" key="1">
    <source>
        <dbReference type="ARBA" id="ARBA00005336"/>
    </source>
</evidence>
<feature type="domain" description="Fibronectin type III-like" evidence="4">
    <location>
        <begin position="465"/>
        <end position="539"/>
    </location>
</feature>
<comment type="similarity">
    <text evidence="1">Belongs to the glycosyl hydrolase 3 family.</text>
</comment>
<feature type="transmembrane region" description="Helical" evidence="3">
    <location>
        <begin position="935"/>
        <end position="957"/>
    </location>
</feature>
<keyword evidence="3" id="KW-1133">Transmembrane helix</keyword>